<feature type="transmembrane region" description="Helical" evidence="7">
    <location>
        <begin position="241"/>
        <end position="263"/>
    </location>
</feature>
<evidence type="ECO:0000256" key="3">
    <source>
        <dbReference type="ARBA" id="ARBA00022723"/>
    </source>
</evidence>
<proteinExistence type="inferred from homology"/>
<feature type="domain" description="CcmH/CycL/Ccl2/NrfF N-terminal" evidence="8">
    <location>
        <begin position="34"/>
        <end position="152"/>
    </location>
</feature>
<name>A0A346XY44_9ACTN</name>
<keyword evidence="7" id="KW-0812">Transmembrane</keyword>
<dbReference type="RefSeq" id="WP_114591688.1">
    <property type="nucleotide sequence ID" value="NZ_CP031165.1"/>
</dbReference>
<evidence type="ECO:0000256" key="7">
    <source>
        <dbReference type="RuleBase" id="RU364112"/>
    </source>
</evidence>
<sequence>MTALGRSSRMARPLLVAIAVLVLLGAAGLGLWAATDSPTATPEQQVMTIAASLRCPTCQGLSVADSAAPIAVSMREIITEQVAEGRTPEEIRGYFVARYSEWILLSPSTDGLGWLVWGLPVMAVLGGAGVAVSFTRRRPTAVSAADRMHASELVTLHGEGRLALPQTPAGERLDAALDLATEVVEGGDATSDAHHAALTRVAAAIAAQRRGSTAPTTVARRGRAAIVGTSVRGDAPVRRRLAWAGGTVAFGVFVTGLLAINLAPRGDGELPTGNLPVAAPAGPNATAEIDALRAAVDQDPSDLPARLDLAAQLIQVGDSGGARTQARAVLDQAPDHPDGLLLLGLSLTTDGSPVAPQTLQRFLDAAPADHPGIPLARSLLESQ</sequence>
<evidence type="ECO:0000256" key="1">
    <source>
        <dbReference type="ARBA" id="ARBA00010342"/>
    </source>
</evidence>
<dbReference type="GO" id="GO:0017004">
    <property type="term" value="P:cytochrome complex assembly"/>
    <property type="evidence" value="ECO:0007669"/>
    <property type="project" value="UniProtKB-KW"/>
</dbReference>
<dbReference type="GO" id="GO:0046872">
    <property type="term" value="F:metal ion binding"/>
    <property type="evidence" value="ECO:0007669"/>
    <property type="project" value="UniProtKB-KW"/>
</dbReference>
<keyword evidence="4 7" id="KW-0732">Signal</keyword>
<dbReference type="Gene3D" id="1.10.8.640">
    <property type="entry name" value="Cytochrome C biogenesis protein"/>
    <property type="match status" value="1"/>
</dbReference>
<dbReference type="AlphaFoldDB" id="A0A346XY44"/>
<keyword evidence="7" id="KW-0472">Membrane</keyword>
<dbReference type="GO" id="GO:0005886">
    <property type="term" value="C:plasma membrane"/>
    <property type="evidence" value="ECO:0007669"/>
    <property type="project" value="TreeGrafter"/>
</dbReference>
<evidence type="ECO:0000256" key="6">
    <source>
        <dbReference type="ARBA" id="ARBA00023004"/>
    </source>
</evidence>
<gene>
    <name evidence="9" type="ORF">DVS28_a2460</name>
</gene>
<dbReference type="PANTHER" id="PTHR47870">
    <property type="entry name" value="CYTOCHROME C-TYPE BIOGENESIS PROTEIN CCMH"/>
    <property type="match status" value="1"/>
</dbReference>
<dbReference type="SUPFAM" id="SSF48452">
    <property type="entry name" value="TPR-like"/>
    <property type="match status" value="1"/>
</dbReference>
<dbReference type="InterPro" id="IPR038297">
    <property type="entry name" value="CcmH/CycL/NrfF/Ccl2_sf"/>
</dbReference>
<keyword evidence="2 7" id="KW-0349">Heme</keyword>
<keyword evidence="10" id="KW-1185">Reference proteome</keyword>
<evidence type="ECO:0000313" key="10">
    <source>
        <dbReference type="Proteomes" id="UP000264006"/>
    </source>
</evidence>
<evidence type="ECO:0000256" key="5">
    <source>
        <dbReference type="ARBA" id="ARBA00022748"/>
    </source>
</evidence>
<reference evidence="9 10" key="1">
    <citation type="submission" date="2018-09" db="EMBL/GenBank/DDBJ databases">
        <title>Complete genome sequence of Euzebya sp. DY32-46 isolated from seawater of Pacific Ocean.</title>
        <authorList>
            <person name="Xu L."/>
            <person name="Wu Y.-H."/>
            <person name="Xu X.-W."/>
        </authorList>
    </citation>
    <scope>NUCLEOTIDE SEQUENCE [LARGE SCALE GENOMIC DNA]</scope>
    <source>
        <strain evidence="9 10">DY32-46</strain>
    </source>
</reference>
<dbReference type="EMBL" id="CP031165">
    <property type="protein sequence ID" value="AXV07141.1"/>
    <property type="molecule type" value="Genomic_DNA"/>
</dbReference>
<dbReference type="Gene3D" id="1.25.40.10">
    <property type="entry name" value="Tetratricopeptide repeat domain"/>
    <property type="match status" value="1"/>
</dbReference>
<dbReference type="Proteomes" id="UP000264006">
    <property type="component" value="Chromosome"/>
</dbReference>
<dbReference type="KEGG" id="euz:DVS28_a2460"/>
<evidence type="ECO:0000259" key="8">
    <source>
        <dbReference type="Pfam" id="PF03918"/>
    </source>
</evidence>
<feature type="transmembrane region" description="Helical" evidence="7">
    <location>
        <begin position="114"/>
        <end position="134"/>
    </location>
</feature>
<comment type="similarity">
    <text evidence="1 7">Belongs to the CcmH/CycL/Ccl2/NrfF family.</text>
</comment>
<comment type="function">
    <text evidence="7">Possible subunit of a heme lyase.</text>
</comment>
<keyword evidence="5" id="KW-0201">Cytochrome c-type biogenesis</keyword>
<dbReference type="InterPro" id="IPR011990">
    <property type="entry name" value="TPR-like_helical_dom_sf"/>
</dbReference>
<organism evidence="9 10">
    <name type="scientific">Euzebya pacifica</name>
    <dbReference type="NCBI Taxonomy" id="1608957"/>
    <lineage>
        <taxon>Bacteria</taxon>
        <taxon>Bacillati</taxon>
        <taxon>Actinomycetota</taxon>
        <taxon>Nitriliruptoria</taxon>
        <taxon>Euzebyales</taxon>
    </lineage>
</organism>
<protein>
    <recommendedName>
        <fullName evidence="7">Cytochrome c-type biogenesis protein</fullName>
    </recommendedName>
</protein>
<dbReference type="GO" id="GO:0016829">
    <property type="term" value="F:lyase activity"/>
    <property type="evidence" value="ECO:0007669"/>
    <property type="project" value="UniProtKB-KW"/>
</dbReference>
<evidence type="ECO:0000313" key="9">
    <source>
        <dbReference type="EMBL" id="AXV07141.1"/>
    </source>
</evidence>
<keyword evidence="6 7" id="KW-0408">Iron</keyword>
<dbReference type="CDD" id="cd16378">
    <property type="entry name" value="CcmH_N"/>
    <property type="match status" value="1"/>
</dbReference>
<dbReference type="PANTHER" id="PTHR47870:SF1">
    <property type="entry name" value="CYTOCHROME C-TYPE BIOGENESIS PROTEIN CCMH"/>
    <property type="match status" value="1"/>
</dbReference>
<dbReference type="InterPro" id="IPR051263">
    <property type="entry name" value="C-type_cytochrome_biogenesis"/>
</dbReference>
<keyword evidence="7" id="KW-1133">Transmembrane helix</keyword>
<keyword evidence="3 7" id="KW-0479">Metal-binding</keyword>
<dbReference type="OrthoDB" id="9804975at2"/>
<dbReference type="Pfam" id="PF14561">
    <property type="entry name" value="TPR_20"/>
    <property type="match status" value="1"/>
</dbReference>
<evidence type="ECO:0000256" key="4">
    <source>
        <dbReference type="ARBA" id="ARBA00022729"/>
    </source>
</evidence>
<accession>A0A346XY44</accession>
<keyword evidence="9" id="KW-0456">Lyase</keyword>
<evidence type="ECO:0000256" key="2">
    <source>
        <dbReference type="ARBA" id="ARBA00022617"/>
    </source>
</evidence>
<dbReference type="InterPro" id="IPR005616">
    <property type="entry name" value="CcmH/CycL/Ccl2/NrfF_N"/>
</dbReference>
<dbReference type="Pfam" id="PF03918">
    <property type="entry name" value="CcmH"/>
    <property type="match status" value="1"/>
</dbReference>